<dbReference type="AlphaFoldDB" id="A0A1L5PAI3"/>
<feature type="region of interest" description="Disordered" evidence="1">
    <location>
        <begin position="408"/>
        <end position="433"/>
    </location>
</feature>
<organism evidence="2 3">
    <name type="scientific">Rhizobium etli 8C-3</name>
    <dbReference type="NCBI Taxonomy" id="538025"/>
    <lineage>
        <taxon>Bacteria</taxon>
        <taxon>Pseudomonadati</taxon>
        <taxon>Pseudomonadota</taxon>
        <taxon>Alphaproteobacteria</taxon>
        <taxon>Hyphomicrobiales</taxon>
        <taxon>Rhizobiaceae</taxon>
        <taxon>Rhizobium/Agrobacterium group</taxon>
        <taxon>Rhizobium</taxon>
    </lineage>
</organism>
<dbReference type="Proteomes" id="UP000185109">
    <property type="component" value="Plasmid pRsp8C3a"/>
</dbReference>
<proteinExistence type="predicted"/>
<keyword evidence="2" id="KW-0614">Plasmid</keyword>
<feature type="compositionally biased region" description="Polar residues" evidence="1">
    <location>
        <begin position="408"/>
        <end position="417"/>
    </location>
</feature>
<name>A0A1L5PAI3_RHIET</name>
<reference evidence="2 3" key="1">
    <citation type="submission" date="2016-09" db="EMBL/GenBank/DDBJ databases">
        <title>The complete genome sequences of Rhizobium gallicum, symbiovars gallicum and phaseoli, symbionts associated to common bean (Phaseolus vulgaris).</title>
        <authorList>
            <person name="Bustos P."/>
            <person name="Santamaria R.I."/>
            <person name="Perez-Carrascal O.M."/>
            <person name="Juarez S."/>
            <person name="Lozano L."/>
            <person name="Martinez-Flores I."/>
            <person name="Martinez-Romero E."/>
            <person name="Cevallos M."/>
            <person name="Romero D."/>
            <person name="Davila G."/>
            <person name="Gonzalez V."/>
        </authorList>
    </citation>
    <scope>NUCLEOTIDE SEQUENCE [LARGE SCALE GENOMIC DNA]</scope>
    <source>
        <strain evidence="2 3">8C-3</strain>
        <plasmid evidence="3">Plasmid prsp8c3a</plasmid>
    </source>
</reference>
<dbReference type="EMBL" id="CP017242">
    <property type="protein sequence ID" value="APO77189.1"/>
    <property type="molecule type" value="Genomic_DNA"/>
</dbReference>
<accession>A0A1L5PAI3</accession>
<feature type="region of interest" description="Disordered" evidence="1">
    <location>
        <begin position="1"/>
        <end position="21"/>
    </location>
</feature>
<gene>
    <name evidence="2" type="ORF">AM571_PA00307</name>
</gene>
<protein>
    <submittedName>
        <fullName evidence="2">Uncharacterized protein</fullName>
    </submittedName>
</protein>
<evidence type="ECO:0000313" key="2">
    <source>
        <dbReference type="EMBL" id="APO77189.1"/>
    </source>
</evidence>
<sequence>MANNDQAIPEKNSKSSPLQRLPRELTAEIALSVVSDAAREGTTWQAQEALFALSQVNKSMLDATRVGRLNSFRTHLKGHRAISDRAVDRAYPNKQFSMKHPGLAETSGKHSIVEQLDIMMPVLDARSPKERAEILSNIISIHTPAIRMAGYSKIADRDKLFDERQLLVMDADAACQFGRPGDGETSTSDFAAIALAKRWQDMRSEDRAFALGGTNVSSALAHSLCTSICDHNPSAASSRVIADLMIDHADDMEIDNQVKIIRTLSINAASLIDDHKWVTAQFAAIILEEDVTLDVRKQGALALARLHESAPKDIQSEIESMRGQASERGRLVNEAFKEIANERKTAPPSHQMDDITPPSHQMDDIKSIKAAYFDRHTDFTEAQNVPNTEADAPNSYLAAIKTAKVTQSAEEMMQSSRAHLLGHSRDRRTGRGE</sequence>
<feature type="compositionally biased region" description="Basic and acidic residues" evidence="1">
    <location>
        <begin position="423"/>
        <end position="433"/>
    </location>
</feature>
<evidence type="ECO:0000313" key="3">
    <source>
        <dbReference type="Proteomes" id="UP000185109"/>
    </source>
</evidence>
<geneLocation type="plasmid" evidence="3">
    <name>prsp8c3a</name>
</geneLocation>
<dbReference type="RefSeq" id="WP_074063602.1">
    <property type="nucleotide sequence ID" value="NZ_CP017242.1"/>
</dbReference>
<evidence type="ECO:0000256" key="1">
    <source>
        <dbReference type="SAM" id="MobiDB-lite"/>
    </source>
</evidence>